<reference evidence="1 2" key="1">
    <citation type="submission" date="2024-04" db="EMBL/GenBank/DDBJ databases">
        <authorList>
            <person name="Fracassetti M."/>
        </authorList>
    </citation>
    <scope>NUCLEOTIDE SEQUENCE [LARGE SCALE GENOMIC DNA]</scope>
</reference>
<evidence type="ECO:0000313" key="1">
    <source>
        <dbReference type="EMBL" id="CAL1371396.1"/>
    </source>
</evidence>
<accession>A0AAV2DCF6</accession>
<dbReference type="EMBL" id="OZ034815">
    <property type="protein sequence ID" value="CAL1371396.1"/>
    <property type="molecule type" value="Genomic_DNA"/>
</dbReference>
<dbReference type="Proteomes" id="UP001497516">
    <property type="component" value="Chromosome 2"/>
</dbReference>
<gene>
    <name evidence="1" type="ORF">LTRI10_LOCUS13464</name>
</gene>
<name>A0AAV2DCF6_9ROSI</name>
<evidence type="ECO:0000313" key="2">
    <source>
        <dbReference type="Proteomes" id="UP001497516"/>
    </source>
</evidence>
<dbReference type="AlphaFoldDB" id="A0AAV2DCF6"/>
<sequence>MSRQRMGEKVETDRIIGYTIHLESIYKLQEPGKVHTCLLIVQAMELDGRCNQLNPAWLDLEVVWWNGRIEDDGADVGDPWSVVILHCRTRRRWLMLNPTCLGNWVVPQDLIHWGNLERHPLGRVFRIVHLVLLKIAAQVAIDAHFLRSQSRPLLSP</sequence>
<proteinExistence type="predicted"/>
<keyword evidence="2" id="KW-1185">Reference proteome</keyword>
<protein>
    <submittedName>
        <fullName evidence="1">Uncharacterized protein</fullName>
    </submittedName>
</protein>
<organism evidence="1 2">
    <name type="scientific">Linum trigynum</name>
    <dbReference type="NCBI Taxonomy" id="586398"/>
    <lineage>
        <taxon>Eukaryota</taxon>
        <taxon>Viridiplantae</taxon>
        <taxon>Streptophyta</taxon>
        <taxon>Embryophyta</taxon>
        <taxon>Tracheophyta</taxon>
        <taxon>Spermatophyta</taxon>
        <taxon>Magnoliopsida</taxon>
        <taxon>eudicotyledons</taxon>
        <taxon>Gunneridae</taxon>
        <taxon>Pentapetalae</taxon>
        <taxon>rosids</taxon>
        <taxon>fabids</taxon>
        <taxon>Malpighiales</taxon>
        <taxon>Linaceae</taxon>
        <taxon>Linum</taxon>
    </lineage>
</organism>